<dbReference type="EMBL" id="JH930483">
    <property type="protein sequence ID" value="EKM49342.1"/>
    <property type="molecule type" value="Genomic_DNA"/>
</dbReference>
<accession>K5WGP2</accession>
<sequence length="864" mass="98388">MTSGAGSEVELCEEILQKLNFKPALCRRRHDPRTRHDRTHLRNTAWMEQMDLLVDAYLTWRDRGNPIKLAGASDDCNIEVRVVNFFDTFTRRFPVRGDGAHPNVLLAKHGYLGTAPLNPTIATGFRLLKAYRQLHRVCPKLSVYAQVKALCHLHGFPFWRALVDEFSQVYDVYLEILHQVNKRVNTALRRDEPDWRLKNICPSCMYLLENEPEMALSMLCTMDGNSSLKLVDSAFQSGTTRIDERTRRADFWISPEDVDRFKNEHKSAKGPPVDPDVEELQENQLTLELNADCVQRWRSAAPDERKKMFALFRVSGIFACYCRHGHLLLACDMIRSGELRKYPLAVIDWLLSVHGKQIGLGYDVGCDLHTTVMSSSLGERARKQELRLVVPAFHGHAHNRLCQLSWHPMYVNGTGKEDFEGSERAFSDSNQLASGTRLATGFHRAQAIETHVAHRSKDKHSLKILHEDGHALEVLLKELRVSSADFEGYIDQEREYLKGLKAEPRQLSLHLEYFEVLQTLENARAQAAQASAAYDSLEYNIQHGNLRGGAITAIKNHHRHAWTRLERAETDVELLEKESDVDKRWTPEDQCYKDAVKEQVLRKYRLALDNLKRIVIQRLLELSKLGMSGLGYKLREKIGKALRTRAEAVRKALEEYNRQAVRLDPPRPKPPWTELISMVSLGGCTIRRASIQEINRCHLEIRHLLTFMYDEHVDYCRAISTNLFVNPLLARELSNRWVEYDHVNHAIIGHLRQIAALHGFTGSLESGVHLGRDLTLLHDVSAPAWAVILSMAEGVSVTISEDTNDAHAENTVEDGDNIPGRDPLAVQNVLDMSEDVGTQGAFDGVDPVDNEQVEELFEFIDQVN</sequence>
<evidence type="ECO:0008006" key="3">
    <source>
        <dbReference type="Google" id="ProtNLM"/>
    </source>
</evidence>
<gene>
    <name evidence="1" type="ORF">PHACADRAFT_188921</name>
</gene>
<dbReference type="Pfam" id="PF18758">
    <property type="entry name" value="KDZ"/>
    <property type="match status" value="1"/>
</dbReference>
<dbReference type="KEGG" id="pco:PHACADRAFT_188921"/>
<reference evidence="1 2" key="1">
    <citation type="journal article" date="2012" name="BMC Genomics">
        <title>Comparative genomics of the white-rot fungi, Phanerochaete carnosa and P. chrysosporium, to elucidate the genetic basis of the distinct wood types they colonize.</title>
        <authorList>
            <person name="Suzuki H."/>
            <person name="MacDonald J."/>
            <person name="Syed K."/>
            <person name="Salamov A."/>
            <person name="Hori C."/>
            <person name="Aerts A."/>
            <person name="Henrissat B."/>
            <person name="Wiebenga A."/>
            <person name="vanKuyk P.A."/>
            <person name="Barry K."/>
            <person name="Lindquist E."/>
            <person name="LaButti K."/>
            <person name="Lapidus A."/>
            <person name="Lucas S."/>
            <person name="Coutinho P."/>
            <person name="Gong Y."/>
            <person name="Samejima M."/>
            <person name="Mahadevan R."/>
            <person name="Abou-Zaid M."/>
            <person name="de Vries R.P."/>
            <person name="Igarashi K."/>
            <person name="Yadav J.S."/>
            <person name="Grigoriev I.V."/>
            <person name="Master E.R."/>
        </authorList>
    </citation>
    <scope>NUCLEOTIDE SEQUENCE [LARGE SCALE GENOMIC DNA]</scope>
    <source>
        <strain evidence="1 2">HHB-10118-sp</strain>
    </source>
</reference>
<dbReference type="HOGENOM" id="CLU_013084_2_0_1"/>
<dbReference type="GeneID" id="18910520"/>
<evidence type="ECO:0000313" key="1">
    <source>
        <dbReference type="EMBL" id="EKM49342.1"/>
    </source>
</evidence>
<dbReference type="PANTHER" id="PTHR33096:SF1">
    <property type="entry name" value="CXC1-LIKE CYSTEINE CLUSTER ASSOCIATED WITH KDZ TRANSPOSASES DOMAIN-CONTAINING PROTEIN"/>
    <property type="match status" value="1"/>
</dbReference>
<name>K5WGP2_PHACS</name>
<dbReference type="RefSeq" id="XP_007402103.1">
    <property type="nucleotide sequence ID" value="XM_007402041.1"/>
</dbReference>
<dbReference type="InParanoid" id="K5WGP2"/>
<dbReference type="Proteomes" id="UP000008370">
    <property type="component" value="Unassembled WGS sequence"/>
</dbReference>
<evidence type="ECO:0000313" key="2">
    <source>
        <dbReference type="Proteomes" id="UP000008370"/>
    </source>
</evidence>
<dbReference type="AlphaFoldDB" id="K5WGP2"/>
<keyword evidence="2" id="KW-1185">Reference proteome</keyword>
<protein>
    <recommendedName>
        <fullName evidence="3">CxC1-like cysteine cluster associated with KDZ transposases domain-containing protein</fullName>
    </recommendedName>
</protein>
<dbReference type="InterPro" id="IPR040521">
    <property type="entry name" value="KDZ"/>
</dbReference>
<proteinExistence type="predicted"/>
<dbReference type="PANTHER" id="PTHR33096">
    <property type="entry name" value="CXC2 DOMAIN-CONTAINING PROTEIN"/>
    <property type="match status" value="1"/>
</dbReference>
<dbReference type="STRING" id="650164.K5WGP2"/>
<organism evidence="1 2">
    <name type="scientific">Phanerochaete carnosa (strain HHB-10118-sp)</name>
    <name type="common">White-rot fungus</name>
    <name type="synonym">Peniophora carnosa</name>
    <dbReference type="NCBI Taxonomy" id="650164"/>
    <lineage>
        <taxon>Eukaryota</taxon>
        <taxon>Fungi</taxon>
        <taxon>Dikarya</taxon>
        <taxon>Basidiomycota</taxon>
        <taxon>Agaricomycotina</taxon>
        <taxon>Agaricomycetes</taxon>
        <taxon>Polyporales</taxon>
        <taxon>Phanerochaetaceae</taxon>
        <taxon>Phanerochaete</taxon>
    </lineage>
</organism>
<dbReference type="OrthoDB" id="3251205at2759"/>